<evidence type="ECO:0000313" key="1">
    <source>
        <dbReference type="EMBL" id="RAJ22103.1"/>
    </source>
</evidence>
<protein>
    <submittedName>
        <fullName evidence="1">Uncharacterized protein</fullName>
    </submittedName>
</protein>
<name>A0A327S3F1_9FLAO</name>
<keyword evidence="2" id="KW-1185">Reference proteome</keyword>
<evidence type="ECO:0000313" key="2">
    <source>
        <dbReference type="Proteomes" id="UP000248987"/>
    </source>
</evidence>
<dbReference type="RefSeq" id="WP_169817223.1">
    <property type="nucleotide sequence ID" value="NZ_LZRN01000001.1"/>
</dbReference>
<dbReference type="EMBL" id="QLLQ01000011">
    <property type="protein sequence ID" value="RAJ22103.1"/>
    <property type="molecule type" value="Genomic_DNA"/>
</dbReference>
<accession>A0A327S3F1</accession>
<dbReference type="Proteomes" id="UP000248987">
    <property type="component" value="Unassembled WGS sequence"/>
</dbReference>
<sequence>MKLNKKWHQAHKMLKNITIEERIEWHTEYLKNCQCRTDVPEKIKVAMDKRKIKP</sequence>
<comment type="caution">
    <text evidence="1">The sequence shown here is derived from an EMBL/GenBank/DDBJ whole genome shotgun (WGS) entry which is preliminary data.</text>
</comment>
<proteinExistence type="predicted"/>
<organism evidence="1 2">
    <name type="scientific">Gelidibacter algens</name>
    <dbReference type="NCBI Taxonomy" id="49280"/>
    <lineage>
        <taxon>Bacteria</taxon>
        <taxon>Pseudomonadati</taxon>
        <taxon>Bacteroidota</taxon>
        <taxon>Flavobacteriia</taxon>
        <taxon>Flavobacteriales</taxon>
        <taxon>Flavobacteriaceae</taxon>
        <taxon>Gelidibacter</taxon>
    </lineage>
</organism>
<gene>
    <name evidence="1" type="ORF">LX77_02762</name>
</gene>
<dbReference type="AlphaFoldDB" id="A0A327S3F1"/>
<reference evidence="1 2" key="1">
    <citation type="submission" date="2018-06" db="EMBL/GenBank/DDBJ databases">
        <title>Genomic Encyclopedia of Archaeal and Bacterial Type Strains, Phase II (KMG-II): from individual species to whole genera.</title>
        <authorList>
            <person name="Goeker M."/>
        </authorList>
    </citation>
    <scope>NUCLEOTIDE SEQUENCE [LARGE SCALE GENOMIC DNA]</scope>
    <source>
        <strain evidence="1 2">DSM 12408</strain>
    </source>
</reference>